<evidence type="ECO:0000256" key="1">
    <source>
        <dbReference type="SAM" id="MobiDB-lite"/>
    </source>
</evidence>
<accession>A0ABN8ZWV1</accession>
<gene>
    <name evidence="2" type="ORF">MRATA1EN1_LOCUS27357</name>
</gene>
<proteinExistence type="predicted"/>
<feature type="region of interest" description="Disordered" evidence="1">
    <location>
        <begin position="1"/>
        <end position="136"/>
    </location>
</feature>
<feature type="compositionally biased region" description="Basic and acidic residues" evidence="1">
    <location>
        <begin position="70"/>
        <end position="83"/>
    </location>
</feature>
<organism evidence="2 3">
    <name type="scientific">Rangifer tarandus platyrhynchus</name>
    <name type="common">Svalbard reindeer</name>
    <dbReference type="NCBI Taxonomy" id="3082113"/>
    <lineage>
        <taxon>Eukaryota</taxon>
        <taxon>Metazoa</taxon>
        <taxon>Chordata</taxon>
        <taxon>Craniata</taxon>
        <taxon>Vertebrata</taxon>
        <taxon>Euteleostomi</taxon>
        <taxon>Mammalia</taxon>
        <taxon>Eutheria</taxon>
        <taxon>Laurasiatheria</taxon>
        <taxon>Artiodactyla</taxon>
        <taxon>Ruminantia</taxon>
        <taxon>Pecora</taxon>
        <taxon>Cervidae</taxon>
        <taxon>Odocoileinae</taxon>
        <taxon>Rangifer</taxon>
    </lineage>
</organism>
<reference evidence="2" key="1">
    <citation type="submission" date="2023-04" db="EMBL/GenBank/DDBJ databases">
        <authorList>
            <consortium name="ELIXIR-Norway"/>
        </authorList>
    </citation>
    <scope>NUCLEOTIDE SEQUENCE [LARGE SCALE GENOMIC DNA]</scope>
</reference>
<dbReference type="Proteomes" id="UP001176941">
    <property type="component" value="Chromosome 7"/>
</dbReference>
<name>A0ABN8ZWV1_RANTA</name>
<feature type="compositionally biased region" description="Low complexity" evidence="1">
    <location>
        <begin position="87"/>
        <end position="99"/>
    </location>
</feature>
<evidence type="ECO:0000313" key="2">
    <source>
        <dbReference type="EMBL" id="CAI9178395.1"/>
    </source>
</evidence>
<sequence length="136" mass="14374">MNPAGLRTYDGDRARPGPLPFGVESLLEAERWPGSEPVQPLERLRGTAEPRTWFPPAAPSSAPTSTLRPPETKEQPQEADAFHHRAAAGAGAQVRSAAVPVHRGAHRVLHQPQSLRDAGQDLVSEPAGQGQATAGG</sequence>
<evidence type="ECO:0000313" key="3">
    <source>
        <dbReference type="Proteomes" id="UP001176941"/>
    </source>
</evidence>
<keyword evidence="3" id="KW-1185">Reference proteome</keyword>
<protein>
    <submittedName>
        <fullName evidence="2">Uncharacterized protein</fullName>
    </submittedName>
</protein>
<dbReference type="EMBL" id="OX459943">
    <property type="protein sequence ID" value="CAI9178395.1"/>
    <property type="molecule type" value="Genomic_DNA"/>
</dbReference>